<dbReference type="GO" id="GO:0000981">
    <property type="term" value="F:DNA-binding transcription factor activity, RNA polymerase II-specific"/>
    <property type="evidence" value="ECO:0007669"/>
    <property type="project" value="TreeGrafter"/>
</dbReference>
<keyword evidence="9" id="KW-0539">Nucleus</keyword>
<dbReference type="Gene3D" id="3.30.160.60">
    <property type="entry name" value="Classic Zinc Finger"/>
    <property type="match status" value="2"/>
</dbReference>
<dbReference type="PANTHER" id="PTHR14196:SF0">
    <property type="entry name" value="PROTEIN BOWEL"/>
    <property type="match status" value="1"/>
</dbReference>
<keyword evidence="5" id="KW-0862">Zinc</keyword>
<keyword evidence="4 10" id="KW-0863">Zinc-finger</keyword>
<evidence type="ECO:0000313" key="12">
    <source>
        <dbReference type="EMBL" id="ALC39775.1"/>
    </source>
</evidence>
<evidence type="ECO:0000256" key="2">
    <source>
        <dbReference type="ARBA" id="ARBA00022723"/>
    </source>
</evidence>
<keyword evidence="8" id="KW-0804">Transcription</keyword>
<dbReference type="Proteomes" id="UP000494163">
    <property type="component" value="Chromosome 2L"/>
</dbReference>
<protein>
    <submittedName>
        <fullName evidence="12">CG2199</fullName>
    </submittedName>
</protein>
<reference evidence="12 13" key="1">
    <citation type="submission" date="2015-08" db="EMBL/GenBank/DDBJ databases">
        <title>Ancestral chromatin configuration constrains chromatin evolution on differentiating sex chromosomes in Drosophila.</title>
        <authorList>
            <person name="Zhou Q."/>
            <person name="Bachtrog D."/>
        </authorList>
    </citation>
    <scope>NUCLEOTIDE SEQUENCE [LARGE SCALE GENOMIC DNA]</scope>
    <source>
        <tissue evidence="12">Whole larvae</tissue>
    </source>
</reference>
<evidence type="ECO:0000313" key="13">
    <source>
        <dbReference type="Proteomes" id="UP000494163"/>
    </source>
</evidence>
<dbReference type="AlphaFoldDB" id="A0A0M4ERH2"/>
<dbReference type="OMA" id="FHCMCCA"/>
<keyword evidence="3" id="KW-0677">Repeat</keyword>
<dbReference type="SUPFAM" id="SSF57667">
    <property type="entry name" value="beta-beta-alpha zinc fingers"/>
    <property type="match status" value="1"/>
</dbReference>
<organism evidence="12 13">
    <name type="scientific">Drosophila busckii</name>
    <name type="common">Fruit fly</name>
    <dbReference type="NCBI Taxonomy" id="30019"/>
    <lineage>
        <taxon>Eukaryota</taxon>
        <taxon>Metazoa</taxon>
        <taxon>Ecdysozoa</taxon>
        <taxon>Arthropoda</taxon>
        <taxon>Hexapoda</taxon>
        <taxon>Insecta</taxon>
        <taxon>Pterygota</taxon>
        <taxon>Neoptera</taxon>
        <taxon>Endopterygota</taxon>
        <taxon>Diptera</taxon>
        <taxon>Brachycera</taxon>
        <taxon>Muscomorpha</taxon>
        <taxon>Ephydroidea</taxon>
        <taxon>Drosophilidae</taxon>
        <taxon>Drosophila</taxon>
    </lineage>
</organism>
<dbReference type="PROSITE" id="PS50157">
    <property type="entry name" value="ZINC_FINGER_C2H2_2"/>
    <property type="match status" value="2"/>
</dbReference>
<evidence type="ECO:0000256" key="4">
    <source>
        <dbReference type="ARBA" id="ARBA00022771"/>
    </source>
</evidence>
<proteinExistence type="predicted"/>
<evidence type="ECO:0000259" key="11">
    <source>
        <dbReference type="PROSITE" id="PS50157"/>
    </source>
</evidence>
<name>A0A0M4ERH2_DROBS</name>
<feature type="non-terminal residue" evidence="12">
    <location>
        <position position="1"/>
    </location>
</feature>
<keyword evidence="2" id="KW-0479">Metal-binding</keyword>
<feature type="domain" description="C2H2-type" evidence="11">
    <location>
        <begin position="1"/>
        <end position="28"/>
    </location>
</feature>
<keyword evidence="13" id="KW-1185">Reference proteome</keyword>
<accession>A0A0M4ERH2</accession>
<dbReference type="Pfam" id="PF00096">
    <property type="entry name" value="zf-C2H2"/>
    <property type="match status" value="2"/>
</dbReference>
<keyword evidence="7" id="KW-0238">DNA-binding</keyword>
<evidence type="ECO:0000256" key="5">
    <source>
        <dbReference type="ARBA" id="ARBA00022833"/>
    </source>
</evidence>
<dbReference type="FunFam" id="3.30.160.60:FF:000744">
    <property type="entry name" value="zinc finger E-box-binding homeobox 1"/>
    <property type="match status" value="1"/>
</dbReference>
<dbReference type="PANTHER" id="PTHR14196">
    <property type="entry name" value="ODD-SKIPPED - RELATED"/>
    <property type="match status" value="1"/>
</dbReference>
<dbReference type="EMBL" id="CP012523">
    <property type="protein sequence ID" value="ALC39775.1"/>
    <property type="molecule type" value="Genomic_DNA"/>
</dbReference>
<dbReference type="PROSITE" id="PS00028">
    <property type="entry name" value="ZINC_FINGER_C2H2_1"/>
    <property type="match status" value="2"/>
</dbReference>
<dbReference type="InterPro" id="IPR050717">
    <property type="entry name" value="C2H2-ZF_Transcription_Reg"/>
</dbReference>
<gene>
    <name evidence="12" type="ORF">Dbus_chr2Lg1860</name>
</gene>
<evidence type="ECO:0000256" key="3">
    <source>
        <dbReference type="ARBA" id="ARBA00022737"/>
    </source>
</evidence>
<evidence type="ECO:0000256" key="1">
    <source>
        <dbReference type="ARBA" id="ARBA00004123"/>
    </source>
</evidence>
<dbReference type="FunFam" id="3.30.160.60:FF:000384">
    <property type="entry name" value="Zinc finger protein 550"/>
    <property type="match status" value="1"/>
</dbReference>
<feature type="non-terminal residue" evidence="12">
    <location>
        <position position="59"/>
    </location>
</feature>
<dbReference type="InterPro" id="IPR036236">
    <property type="entry name" value="Znf_C2H2_sf"/>
</dbReference>
<evidence type="ECO:0000256" key="9">
    <source>
        <dbReference type="ARBA" id="ARBA00023242"/>
    </source>
</evidence>
<dbReference type="GO" id="GO:0008270">
    <property type="term" value="F:zinc ion binding"/>
    <property type="evidence" value="ECO:0007669"/>
    <property type="project" value="UniProtKB-KW"/>
</dbReference>
<keyword evidence="6" id="KW-0805">Transcription regulation</keyword>
<dbReference type="InterPro" id="IPR013087">
    <property type="entry name" value="Znf_C2H2_type"/>
</dbReference>
<dbReference type="GO" id="GO:0005634">
    <property type="term" value="C:nucleus"/>
    <property type="evidence" value="ECO:0007669"/>
    <property type="project" value="UniProtKB-SubCell"/>
</dbReference>
<dbReference type="SMART" id="SM00355">
    <property type="entry name" value="ZnF_C2H2"/>
    <property type="match status" value="2"/>
</dbReference>
<dbReference type="SMR" id="A0A0M4ERH2"/>
<feature type="domain" description="C2H2-type" evidence="11">
    <location>
        <begin position="29"/>
        <end position="56"/>
    </location>
</feature>
<evidence type="ECO:0000256" key="10">
    <source>
        <dbReference type="PROSITE-ProRule" id="PRU00042"/>
    </source>
</evidence>
<evidence type="ECO:0000256" key="8">
    <source>
        <dbReference type="ARBA" id="ARBA00023163"/>
    </source>
</evidence>
<dbReference type="GO" id="GO:0009653">
    <property type="term" value="P:anatomical structure morphogenesis"/>
    <property type="evidence" value="ECO:0007669"/>
    <property type="project" value="UniProtKB-ARBA"/>
</dbReference>
<comment type="subcellular location">
    <subcellularLocation>
        <location evidence="1">Nucleus</location>
    </subcellularLocation>
</comment>
<evidence type="ECO:0000256" key="6">
    <source>
        <dbReference type="ARBA" id="ARBA00023015"/>
    </source>
</evidence>
<sequence length="59" mass="6523">FQCKLCDKCFTQASSLSVHMKIHAGEKPFPCHICGKAYSQQAYLNKHIQAHAMDASTAP</sequence>
<dbReference type="GO" id="GO:0000977">
    <property type="term" value="F:RNA polymerase II transcription regulatory region sequence-specific DNA binding"/>
    <property type="evidence" value="ECO:0007669"/>
    <property type="project" value="TreeGrafter"/>
</dbReference>
<evidence type="ECO:0000256" key="7">
    <source>
        <dbReference type="ARBA" id="ARBA00023125"/>
    </source>
</evidence>